<feature type="transmembrane region" description="Helical" evidence="1">
    <location>
        <begin position="62"/>
        <end position="81"/>
    </location>
</feature>
<dbReference type="AlphaFoldDB" id="A0A081EVD6"/>
<name>A0A081EVD6_9EURY</name>
<dbReference type="Proteomes" id="UP000053331">
    <property type="component" value="Unassembled WGS sequence"/>
</dbReference>
<evidence type="ECO:0000256" key="1">
    <source>
        <dbReference type="SAM" id="Phobius"/>
    </source>
</evidence>
<dbReference type="EMBL" id="JNFH02000017">
    <property type="protein sequence ID" value="KDS91374.1"/>
    <property type="molecule type" value="Genomic_DNA"/>
</dbReference>
<feature type="transmembrane region" description="Helical" evidence="1">
    <location>
        <begin position="39"/>
        <end position="56"/>
    </location>
</feature>
<dbReference type="InterPro" id="IPR058319">
    <property type="entry name" value="DUF8006"/>
</dbReference>
<comment type="caution">
    <text evidence="3">The sequence shown here is derived from an EMBL/GenBank/DDBJ whole genome shotgun (WGS) entry which is preliminary data.</text>
</comment>
<keyword evidence="1" id="KW-0812">Transmembrane</keyword>
<evidence type="ECO:0000313" key="4">
    <source>
        <dbReference type="Proteomes" id="UP000053331"/>
    </source>
</evidence>
<keyword evidence="1" id="KW-0472">Membrane</keyword>
<feature type="transmembrane region" description="Helical" evidence="1">
    <location>
        <begin position="12"/>
        <end position="32"/>
    </location>
</feature>
<proteinExistence type="predicted"/>
<protein>
    <recommendedName>
        <fullName evidence="2">DUF8006 domain-containing protein</fullName>
    </recommendedName>
</protein>
<accession>A0A081EVD6</accession>
<keyword evidence="1" id="KW-1133">Transmembrane helix</keyword>
<dbReference type="RefSeq" id="WP_050024233.1">
    <property type="nucleotide sequence ID" value="NZ_JNFH02000017.1"/>
</dbReference>
<reference evidence="3 4" key="1">
    <citation type="journal article" date="2015" name="Genome Announc.">
        <title>Draft genome sequence of a Halorubrum H3 strain isolated from the burlinskoye salt lake (Altai Krai, Russia).</title>
        <authorList>
            <person name="Rozanov A.S."/>
            <person name="Bryanskaya A.V."/>
            <person name="Malup T.K."/>
            <person name="Kotenko A.V."/>
            <person name="Peltek S.E."/>
        </authorList>
    </citation>
    <scope>NUCLEOTIDE SEQUENCE [LARGE SCALE GENOMIC DNA]</scope>
    <source>
        <strain evidence="3 4">H3</strain>
    </source>
</reference>
<dbReference type="Pfam" id="PF26028">
    <property type="entry name" value="DUF8006"/>
    <property type="match status" value="1"/>
</dbReference>
<sequence>MLSPLFIDTFLLDYHLGHVILLGFVVSLLAAAPLKSQKVIASIVAGFGTIFLVAPYTTMPQVYILAGIPMILIGALLWTMAGN</sequence>
<organism evidence="3 4">
    <name type="scientific">Halorubrum saccharovorum</name>
    <dbReference type="NCBI Taxonomy" id="2248"/>
    <lineage>
        <taxon>Archaea</taxon>
        <taxon>Methanobacteriati</taxon>
        <taxon>Methanobacteriota</taxon>
        <taxon>Stenosarchaea group</taxon>
        <taxon>Halobacteria</taxon>
        <taxon>Halobacteriales</taxon>
        <taxon>Haloferacaceae</taxon>
        <taxon>Halorubrum</taxon>
    </lineage>
</organism>
<evidence type="ECO:0000313" key="3">
    <source>
        <dbReference type="EMBL" id="KDS91374.1"/>
    </source>
</evidence>
<evidence type="ECO:0000259" key="2">
    <source>
        <dbReference type="Pfam" id="PF26028"/>
    </source>
</evidence>
<feature type="domain" description="DUF8006" evidence="2">
    <location>
        <begin position="1"/>
        <end position="82"/>
    </location>
</feature>
<dbReference type="OrthoDB" id="213516at2157"/>
<keyword evidence="4" id="KW-1185">Reference proteome</keyword>
<gene>
    <name evidence="3" type="ORF">FK85_02770</name>
</gene>